<dbReference type="InterPro" id="IPR013703">
    <property type="entry name" value="Peptidase_S49_N_proteobac"/>
</dbReference>
<dbReference type="RefSeq" id="WP_005015043.1">
    <property type="nucleotide sequence ID" value="NZ_ACVR01000013.1"/>
</dbReference>
<evidence type="ECO:0000313" key="12">
    <source>
        <dbReference type="EMBL" id="EET83534.1"/>
    </source>
</evidence>
<keyword evidence="3" id="KW-1003">Cell membrane</keyword>
<dbReference type="Gene3D" id="6.20.330.10">
    <property type="match status" value="1"/>
</dbReference>
<dbReference type="SUPFAM" id="SSF52096">
    <property type="entry name" value="ClpP/crotonase"/>
    <property type="match status" value="1"/>
</dbReference>
<protein>
    <submittedName>
        <fullName evidence="12">Signal peptide peptidase SppA, 36K type</fullName>
    </submittedName>
</protein>
<dbReference type="InterPro" id="IPR002142">
    <property type="entry name" value="Peptidase_S49"/>
</dbReference>
<keyword evidence="9" id="KW-0472">Membrane</keyword>
<comment type="caution">
    <text evidence="12">The sequence shown here is derived from an EMBL/GenBank/DDBJ whole genome shotgun (WGS) entry which is preliminary data.</text>
</comment>
<keyword evidence="4" id="KW-0645">Protease</keyword>
<keyword evidence="6" id="KW-0378">Hydrolase</keyword>
<dbReference type="PANTHER" id="PTHR42987:SF4">
    <property type="entry name" value="PROTEASE SOHB-RELATED"/>
    <property type="match status" value="1"/>
</dbReference>
<dbReference type="Pfam" id="PF08496">
    <property type="entry name" value="Peptidase_S49_N"/>
    <property type="match status" value="1"/>
</dbReference>
<keyword evidence="7" id="KW-0720">Serine protease</keyword>
<evidence type="ECO:0000259" key="10">
    <source>
        <dbReference type="Pfam" id="PF01343"/>
    </source>
</evidence>
<keyword evidence="13" id="KW-1185">Reference proteome</keyword>
<feature type="domain" description="Peptidase S49" evidence="10">
    <location>
        <begin position="119"/>
        <end position="261"/>
    </location>
</feature>
<evidence type="ECO:0000256" key="6">
    <source>
        <dbReference type="ARBA" id="ARBA00022801"/>
    </source>
</evidence>
<keyword evidence="5" id="KW-0812">Transmembrane</keyword>
<reference evidence="12 13" key="1">
    <citation type="submission" date="2009-07" db="EMBL/GenBank/DDBJ databases">
        <authorList>
            <person name="Madupu R."/>
            <person name="Durkin A.S."/>
            <person name="Torralba M."/>
            <person name="Methe B."/>
            <person name="Sutton G.G."/>
            <person name="Strausberg R.L."/>
            <person name="Nelson K.E."/>
        </authorList>
    </citation>
    <scope>NUCLEOTIDE SEQUENCE [LARGE SCALE GENOMIC DNA]</scope>
    <source>
        <strain evidence="12 13">SK82</strain>
    </source>
</reference>
<evidence type="ECO:0000259" key="11">
    <source>
        <dbReference type="Pfam" id="PF08496"/>
    </source>
</evidence>
<gene>
    <name evidence="12" type="ORF">ACIRA0001_2326</name>
</gene>
<proteinExistence type="inferred from homology"/>
<evidence type="ECO:0000313" key="13">
    <source>
        <dbReference type="Proteomes" id="UP000018419"/>
    </source>
</evidence>
<evidence type="ECO:0000256" key="1">
    <source>
        <dbReference type="ARBA" id="ARBA00004236"/>
    </source>
</evidence>
<keyword evidence="8" id="KW-1133">Transmembrane helix</keyword>
<dbReference type="InterPro" id="IPR047272">
    <property type="entry name" value="S49_SppA_C"/>
</dbReference>
<evidence type="ECO:0000256" key="9">
    <source>
        <dbReference type="ARBA" id="ARBA00023136"/>
    </source>
</evidence>
<dbReference type="CDD" id="cd07023">
    <property type="entry name" value="S49_Sppa_N_C"/>
    <property type="match status" value="1"/>
</dbReference>
<dbReference type="InterPro" id="IPR029045">
    <property type="entry name" value="ClpP/crotonase-like_dom_sf"/>
</dbReference>
<comment type="subcellular location">
    <subcellularLocation>
        <location evidence="1">Cell membrane</location>
    </subcellularLocation>
</comment>
<organism evidence="12 13">
    <name type="scientific">Acinetobacter radioresistens SK82</name>
    <dbReference type="NCBI Taxonomy" id="596318"/>
    <lineage>
        <taxon>Bacteria</taxon>
        <taxon>Pseudomonadati</taxon>
        <taxon>Pseudomonadota</taxon>
        <taxon>Gammaproteobacteria</taxon>
        <taxon>Moraxellales</taxon>
        <taxon>Moraxellaceae</taxon>
        <taxon>Acinetobacter</taxon>
    </lineage>
</organism>
<dbReference type="PANTHER" id="PTHR42987">
    <property type="entry name" value="PEPTIDASE S49"/>
    <property type="match status" value="1"/>
</dbReference>
<evidence type="ECO:0000256" key="5">
    <source>
        <dbReference type="ARBA" id="ARBA00022692"/>
    </source>
</evidence>
<accession>A0ABP2GQ48</accession>
<sequence length="320" mass="35544">MLFHTPKLPAEIRISHLNARVNEQRKKIAQTTVSKLELLQLAQQLAKEGRARKKNNQKIYVIDFKGDVQASAVENLREEITLILATAKAGKDRVVVRLESPGGMVHGYGLAAAQLVRLRDAGFHLTICVDKVAASGGYMMACIANEIITAPFAVVGSIGVVAQVPNFNRLLKEHNVDFELYTAGEYKRTVTMFGENTPEGKAKFEQELQQTHALFKHFVEKYRPKLNVEKVATGEHWYGQDALDLNLVDELKTSDEYLLSALPQHDVYVISTRRKPTLGEKLGLQAAQMADALVPAVLNKVMDTLAKASSNLVQMRDPEL</sequence>
<name>A0ABP2GQ48_ACIRA</name>
<dbReference type="Pfam" id="PF01343">
    <property type="entry name" value="Peptidase_S49"/>
    <property type="match status" value="1"/>
</dbReference>
<evidence type="ECO:0000256" key="8">
    <source>
        <dbReference type="ARBA" id="ARBA00022989"/>
    </source>
</evidence>
<evidence type="ECO:0000256" key="3">
    <source>
        <dbReference type="ARBA" id="ARBA00022475"/>
    </source>
</evidence>
<evidence type="ECO:0000256" key="2">
    <source>
        <dbReference type="ARBA" id="ARBA00008683"/>
    </source>
</evidence>
<dbReference type="Proteomes" id="UP000018419">
    <property type="component" value="Unassembled WGS sequence"/>
</dbReference>
<dbReference type="Gene3D" id="3.90.226.10">
    <property type="entry name" value="2-enoyl-CoA Hydratase, Chain A, domain 1"/>
    <property type="match status" value="1"/>
</dbReference>
<comment type="similarity">
    <text evidence="2">Belongs to the peptidase S49 family.</text>
</comment>
<dbReference type="EMBL" id="ACVR01000013">
    <property type="protein sequence ID" value="EET83534.1"/>
    <property type="molecule type" value="Genomic_DNA"/>
</dbReference>
<evidence type="ECO:0000256" key="4">
    <source>
        <dbReference type="ARBA" id="ARBA00022670"/>
    </source>
</evidence>
<dbReference type="NCBIfam" id="NF008745">
    <property type="entry name" value="PRK11778.1"/>
    <property type="match status" value="1"/>
</dbReference>
<evidence type="ECO:0000256" key="7">
    <source>
        <dbReference type="ARBA" id="ARBA00022825"/>
    </source>
</evidence>
<feature type="domain" description="Peptidase S49 N-terminal proteobacteria" evidence="11">
    <location>
        <begin position="10"/>
        <end position="115"/>
    </location>
</feature>